<dbReference type="OrthoDB" id="3391641at2"/>
<dbReference type="SUPFAM" id="SSF159234">
    <property type="entry name" value="FomD-like"/>
    <property type="match status" value="1"/>
</dbReference>
<evidence type="ECO:0000313" key="3">
    <source>
        <dbReference type="Proteomes" id="UP000003448"/>
    </source>
</evidence>
<dbReference type="RefSeq" id="WP_007457014.1">
    <property type="nucleotide sequence ID" value="NZ_HF570108.1"/>
</dbReference>
<feature type="domain" description="DUF402" evidence="1">
    <location>
        <begin position="57"/>
        <end position="154"/>
    </location>
</feature>
<evidence type="ECO:0000259" key="1">
    <source>
        <dbReference type="Pfam" id="PF04167"/>
    </source>
</evidence>
<dbReference type="STRING" id="1150864.MILUP08_41737"/>
<dbReference type="InterPro" id="IPR007295">
    <property type="entry name" value="DUF402"/>
</dbReference>
<protein>
    <recommendedName>
        <fullName evidence="1">DUF402 domain-containing protein</fullName>
    </recommendedName>
</protein>
<organism evidence="2 3">
    <name type="scientific">Micromonospora lupini str. Lupac 08</name>
    <dbReference type="NCBI Taxonomy" id="1150864"/>
    <lineage>
        <taxon>Bacteria</taxon>
        <taxon>Bacillati</taxon>
        <taxon>Actinomycetota</taxon>
        <taxon>Actinomycetes</taxon>
        <taxon>Micromonosporales</taxon>
        <taxon>Micromonosporaceae</taxon>
        <taxon>Micromonospora</taxon>
    </lineage>
</organism>
<dbReference type="eggNOG" id="COG3557">
    <property type="taxonomic scope" value="Bacteria"/>
</dbReference>
<comment type="caution">
    <text evidence="2">The sequence shown here is derived from an EMBL/GenBank/DDBJ whole genome shotgun (WGS) entry which is preliminary data.</text>
</comment>
<gene>
    <name evidence="2" type="ORF">MILUP08_41737</name>
</gene>
<dbReference type="Gene3D" id="2.40.380.10">
    <property type="entry name" value="FomD-like"/>
    <property type="match status" value="1"/>
</dbReference>
<keyword evidence="3" id="KW-1185">Reference proteome</keyword>
<evidence type="ECO:0000313" key="2">
    <source>
        <dbReference type="EMBL" id="CCH16820.1"/>
    </source>
</evidence>
<dbReference type="Proteomes" id="UP000003448">
    <property type="component" value="Unassembled WGS sequence"/>
</dbReference>
<dbReference type="InterPro" id="IPR035930">
    <property type="entry name" value="FomD-like_sf"/>
</dbReference>
<proteinExistence type="predicted"/>
<dbReference type="AlphaFoldDB" id="I0KZ23"/>
<accession>I0KZ23</accession>
<name>I0KZ23_9ACTN</name>
<sequence>MSIGETPTSVRLSKVKRPGGVLWFDLQQVAHDDAGTWLRGPVGSPWAAPHDSGGLSVPIVVLLAADRPWVAWWVGDPTDRRLEIDVCLPPEAVEGGWRYVDLELDPVRHEGDGRVEIEDWDEFEQACRHGWMTSDDATLAQTTAERCAEVLRQGTEPWLGRGWDMLRESP</sequence>
<reference evidence="3" key="1">
    <citation type="journal article" date="2012" name="J. Bacteriol.">
        <title>Genome Sequence of Micromonospora lupini Lupac 08, Isolated from Root Nodules of Lupinus angustifolius.</title>
        <authorList>
            <person name="Alonso-Vega P."/>
            <person name="Normand P."/>
            <person name="Bacigalupe R."/>
            <person name="Pujic P."/>
            <person name="Lajus A."/>
            <person name="Vallenet D."/>
            <person name="Carro L."/>
            <person name="Coll P."/>
            <person name="Trujillo M.E."/>
        </authorList>
    </citation>
    <scope>NUCLEOTIDE SEQUENCE [LARGE SCALE GENOMIC DNA]</scope>
    <source>
        <strain evidence="3">Lupac 08</strain>
    </source>
</reference>
<dbReference type="EMBL" id="CAIE01000016">
    <property type="protein sequence ID" value="CCH16820.1"/>
    <property type="molecule type" value="Genomic_DNA"/>
</dbReference>
<dbReference type="Pfam" id="PF04167">
    <property type="entry name" value="DUF402"/>
    <property type="match status" value="1"/>
</dbReference>